<dbReference type="InterPro" id="IPR008490">
    <property type="entry name" value="Transposase_InsH_N"/>
</dbReference>
<evidence type="ECO:0000259" key="1">
    <source>
        <dbReference type="Pfam" id="PF05598"/>
    </source>
</evidence>
<dbReference type="OrthoDB" id="4334464at2"/>
<proteinExistence type="predicted"/>
<feature type="domain" description="Transposase InsH N-terminal" evidence="1">
    <location>
        <begin position="35"/>
        <end position="93"/>
    </location>
</feature>
<reference evidence="3" key="1">
    <citation type="submission" date="2018-12" db="EMBL/GenBank/DDBJ databases">
        <title>Tengunoibacter tsumagoiensis gen. nov., sp. nov., Dictyobacter kobayashii sp. nov., D. alpinus sp. nov., and D. joshuensis sp. nov. and description of Dictyobacteraceae fam. nov. within the order Ktedonobacterales isolated from Tengu-no-mugimeshi.</title>
        <authorList>
            <person name="Wang C.M."/>
            <person name="Zheng Y."/>
            <person name="Sakai Y."/>
            <person name="Toyoda A."/>
            <person name="Minakuchi Y."/>
            <person name="Abe K."/>
            <person name="Yokota A."/>
            <person name="Yabe S."/>
        </authorList>
    </citation>
    <scope>NUCLEOTIDE SEQUENCE [LARGE SCALE GENOMIC DNA]</scope>
    <source>
        <strain evidence="3">S-27</strain>
    </source>
</reference>
<dbReference type="Pfam" id="PF05598">
    <property type="entry name" value="DUF772"/>
    <property type="match status" value="1"/>
</dbReference>
<accession>A0A401ZQF2</accession>
<name>A0A401ZQF2_9CHLR</name>
<protein>
    <recommendedName>
        <fullName evidence="1">Transposase InsH N-terminal domain-containing protein</fullName>
    </recommendedName>
</protein>
<organism evidence="2 3">
    <name type="scientific">Dictyobacter aurantiacus</name>
    <dbReference type="NCBI Taxonomy" id="1936993"/>
    <lineage>
        <taxon>Bacteria</taxon>
        <taxon>Bacillati</taxon>
        <taxon>Chloroflexota</taxon>
        <taxon>Ktedonobacteria</taxon>
        <taxon>Ktedonobacterales</taxon>
        <taxon>Dictyobacteraceae</taxon>
        <taxon>Dictyobacter</taxon>
    </lineage>
</organism>
<dbReference type="AlphaFoldDB" id="A0A401ZQF2"/>
<dbReference type="EMBL" id="BIFQ01000002">
    <property type="protein sequence ID" value="GCE09095.1"/>
    <property type="molecule type" value="Genomic_DNA"/>
</dbReference>
<evidence type="ECO:0000313" key="3">
    <source>
        <dbReference type="Proteomes" id="UP000287224"/>
    </source>
</evidence>
<keyword evidence="3" id="KW-1185">Reference proteome</keyword>
<dbReference type="Proteomes" id="UP000287224">
    <property type="component" value="Unassembled WGS sequence"/>
</dbReference>
<gene>
    <name evidence="2" type="ORF">KDAU_64240</name>
</gene>
<evidence type="ECO:0000313" key="2">
    <source>
        <dbReference type="EMBL" id="GCE09095.1"/>
    </source>
</evidence>
<sequence>MSMKPRRLDEVPETTNRIAHRAFPKGTLAMVLRDELASISTDETFAHLFPKRGRNAETPWRLAVVTVLQTIEHLTDRQAAEAVRARIDWNYALLRRVAHGDIPGAARKNEKGDS</sequence>
<comment type="caution">
    <text evidence="2">The sequence shown here is derived from an EMBL/GenBank/DDBJ whole genome shotgun (WGS) entry which is preliminary data.</text>
</comment>